<feature type="chain" id="PRO_5045175444" description="Lipoprotein" evidence="1">
    <location>
        <begin position="21"/>
        <end position="121"/>
    </location>
</feature>
<evidence type="ECO:0008006" key="4">
    <source>
        <dbReference type="Google" id="ProtNLM"/>
    </source>
</evidence>
<gene>
    <name evidence="2" type="ORF">SIK69_21710</name>
</gene>
<evidence type="ECO:0000313" key="2">
    <source>
        <dbReference type="EMBL" id="MDX6042811.1"/>
    </source>
</evidence>
<evidence type="ECO:0000256" key="1">
    <source>
        <dbReference type="SAM" id="SignalP"/>
    </source>
</evidence>
<organism evidence="2 3">
    <name type="scientific">Scandinavium lactucae</name>
    <dbReference type="NCBI Taxonomy" id="3095028"/>
    <lineage>
        <taxon>Bacteria</taxon>
        <taxon>Pseudomonadati</taxon>
        <taxon>Pseudomonadota</taxon>
        <taxon>Gammaproteobacteria</taxon>
        <taxon>Enterobacterales</taxon>
        <taxon>Enterobacteriaceae</taxon>
        <taxon>Scandinavium</taxon>
    </lineage>
</organism>
<comment type="caution">
    <text evidence="2">The sequence shown here is derived from an EMBL/GenBank/DDBJ whole genome shotgun (WGS) entry which is preliminary data.</text>
</comment>
<sequence>MKILIVMLVVLLTGCGSVHHSFMDKAFVGNVDDKATIVLFDAGTRNGVKYYRPQFHSDCGRTYNPIYQVDNGSTGCMIRAERIADLHSYREHTPKVMTKRTDTYYENFDGVNSPMYIPDNI</sequence>
<dbReference type="RefSeq" id="WP_319787084.1">
    <property type="nucleotide sequence ID" value="NZ_JAWXRD010000040.1"/>
</dbReference>
<protein>
    <recommendedName>
        <fullName evidence="4">Lipoprotein</fullName>
    </recommendedName>
</protein>
<dbReference type="Proteomes" id="UP001275664">
    <property type="component" value="Unassembled WGS sequence"/>
</dbReference>
<dbReference type="PROSITE" id="PS51257">
    <property type="entry name" value="PROKAR_LIPOPROTEIN"/>
    <property type="match status" value="1"/>
</dbReference>
<name>A0ABU4QU56_9ENTR</name>
<dbReference type="EMBL" id="JAWXRD010000040">
    <property type="protein sequence ID" value="MDX6042811.1"/>
    <property type="molecule type" value="Genomic_DNA"/>
</dbReference>
<proteinExistence type="predicted"/>
<keyword evidence="3" id="KW-1185">Reference proteome</keyword>
<feature type="signal peptide" evidence="1">
    <location>
        <begin position="1"/>
        <end position="20"/>
    </location>
</feature>
<keyword evidence="1" id="KW-0732">Signal</keyword>
<reference evidence="2 3" key="1">
    <citation type="submission" date="2023-11" db="EMBL/GenBank/DDBJ databases">
        <title>Scandinavium wanjuensis sp. nov., isolated from lettuce South Korea.</title>
        <authorList>
            <person name="Park J."/>
            <person name="Park S."/>
            <person name="Oh K.K."/>
            <person name="Cho G.S."/>
            <person name="Franz C.M.A.P."/>
        </authorList>
    </citation>
    <scope>NUCLEOTIDE SEQUENCE [LARGE SCALE GENOMIC DNA]</scope>
    <source>
        <strain evidence="2 3">V105_6</strain>
    </source>
</reference>
<accession>A0ABU4QU56</accession>
<evidence type="ECO:0000313" key="3">
    <source>
        <dbReference type="Proteomes" id="UP001275664"/>
    </source>
</evidence>